<evidence type="ECO:0000313" key="2">
    <source>
        <dbReference type="Proteomes" id="UP001148185"/>
    </source>
</evidence>
<dbReference type="EMBL" id="JAMDHA010000023">
    <property type="protein sequence ID" value="MDD1009853.1"/>
    <property type="molecule type" value="Genomic_DNA"/>
</dbReference>
<organism evidence="1 2">
    <name type="scientific">Pseudomonas shahriarae</name>
    <dbReference type="NCBI Taxonomy" id="2745512"/>
    <lineage>
        <taxon>Bacteria</taxon>
        <taxon>Pseudomonadati</taxon>
        <taxon>Pseudomonadota</taxon>
        <taxon>Gammaproteobacteria</taxon>
        <taxon>Pseudomonadales</taxon>
        <taxon>Pseudomonadaceae</taxon>
        <taxon>Pseudomonas</taxon>
    </lineage>
</organism>
<proteinExistence type="predicted"/>
<accession>A0A9X4C416</accession>
<dbReference type="RefSeq" id="WP_273877666.1">
    <property type="nucleotide sequence ID" value="NZ_JAMDHA010000023.1"/>
</dbReference>
<gene>
    <name evidence="1" type="ORF">M5G27_20465</name>
</gene>
<comment type="caution">
    <text evidence="1">The sequence shown here is derived from an EMBL/GenBank/DDBJ whole genome shotgun (WGS) entry which is preliminary data.</text>
</comment>
<dbReference type="AlphaFoldDB" id="A0A9X4C416"/>
<protein>
    <submittedName>
        <fullName evidence="1">Uncharacterized protein</fullName>
    </submittedName>
</protein>
<keyword evidence="2" id="KW-1185">Reference proteome</keyword>
<sequence>MSIAPSVTQALLFATIRAFDHVPDVRLGLLGAGIENAEFSIPGCKRTQYAAVGHTAAHSTMNNNVSAVVTLICNAYLFKSQPMTMGEVQAAKLHIPAL</sequence>
<reference evidence="1 2" key="1">
    <citation type="submission" date="2022-05" db="EMBL/GenBank/DDBJ databases">
        <title>Novel Pseudomonas spp. Isolated from a Rainbow Trout Aquaculture Facility.</title>
        <authorList>
            <person name="Testerman T."/>
            <person name="Graf J."/>
        </authorList>
    </citation>
    <scope>NUCLEOTIDE SEQUENCE [LARGE SCALE GENOMIC DNA]</scope>
    <source>
        <strain evidence="1 2">ID1042</strain>
    </source>
</reference>
<dbReference type="Proteomes" id="UP001148185">
    <property type="component" value="Unassembled WGS sequence"/>
</dbReference>
<evidence type="ECO:0000313" key="1">
    <source>
        <dbReference type="EMBL" id="MDD1009853.1"/>
    </source>
</evidence>
<name>A0A9X4C416_9PSED</name>